<sequence length="180" mass="20519">MLIVLQQQGQVYVKNFLGSTFSISRVLRQGDPLSPLLFALVMDPLNRQVSSSLEGIDTEDGLLRLKMILIVDDVIATVADEKEADTFHKLISEFESISNLRLNPPKSIAYGTVGVIKNWDIPIKKTTDDQFIYLGVPLNKVNWDIKMKKLVNRIPPLWDKALEVRTLYINTFDFSTLYYV</sequence>
<dbReference type="EMBL" id="BSXS01000804">
    <property type="protein sequence ID" value="GME73982.1"/>
    <property type="molecule type" value="Genomic_DNA"/>
</dbReference>
<reference evidence="1" key="1">
    <citation type="submission" date="2023-04" db="EMBL/GenBank/DDBJ databases">
        <title>Ambrosiozyma monospora NBRC 10751.</title>
        <authorList>
            <person name="Ichikawa N."/>
            <person name="Sato H."/>
            <person name="Tonouchi N."/>
        </authorList>
    </citation>
    <scope>NUCLEOTIDE SEQUENCE</scope>
    <source>
        <strain evidence="1">NBRC 10751</strain>
    </source>
</reference>
<keyword evidence="2" id="KW-1185">Reference proteome</keyword>
<dbReference type="Proteomes" id="UP001165064">
    <property type="component" value="Unassembled WGS sequence"/>
</dbReference>
<organism evidence="1 2">
    <name type="scientific">Ambrosiozyma monospora</name>
    <name type="common">Yeast</name>
    <name type="synonym">Endomycopsis monosporus</name>
    <dbReference type="NCBI Taxonomy" id="43982"/>
    <lineage>
        <taxon>Eukaryota</taxon>
        <taxon>Fungi</taxon>
        <taxon>Dikarya</taxon>
        <taxon>Ascomycota</taxon>
        <taxon>Saccharomycotina</taxon>
        <taxon>Pichiomycetes</taxon>
        <taxon>Pichiales</taxon>
        <taxon>Pichiaceae</taxon>
        <taxon>Ambrosiozyma</taxon>
    </lineage>
</organism>
<evidence type="ECO:0000313" key="1">
    <source>
        <dbReference type="EMBL" id="GME73982.1"/>
    </source>
</evidence>
<name>A0ACB5SVB0_AMBMO</name>
<gene>
    <name evidence="1" type="ORF">Amon02_000160500</name>
</gene>
<accession>A0ACB5SVB0</accession>
<comment type="caution">
    <text evidence="1">The sequence shown here is derived from an EMBL/GenBank/DDBJ whole genome shotgun (WGS) entry which is preliminary data.</text>
</comment>
<evidence type="ECO:0000313" key="2">
    <source>
        <dbReference type="Proteomes" id="UP001165064"/>
    </source>
</evidence>
<proteinExistence type="predicted"/>
<protein>
    <submittedName>
        <fullName evidence="1">Unnamed protein product</fullName>
    </submittedName>
</protein>